<feature type="DNA-binding region" description="OmpR/PhoB-type" evidence="2">
    <location>
        <begin position="305"/>
        <end position="398"/>
    </location>
</feature>
<dbReference type="EMBL" id="JAIEZQ010000002">
    <property type="protein sequence ID" value="MBY9075031.1"/>
    <property type="molecule type" value="Genomic_DNA"/>
</dbReference>
<comment type="caution">
    <text evidence="5">The sequence shown here is derived from an EMBL/GenBank/DDBJ whole genome shotgun (WGS) entry which is preliminary data.</text>
</comment>
<dbReference type="Pfam" id="PF02602">
    <property type="entry name" value="HEM4"/>
    <property type="match status" value="1"/>
</dbReference>
<dbReference type="SUPFAM" id="SSF69618">
    <property type="entry name" value="HemD-like"/>
    <property type="match status" value="1"/>
</dbReference>
<dbReference type="Pfam" id="PF00486">
    <property type="entry name" value="Trans_reg_C"/>
    <property type="match status" value="1"/>
</dbReference>
<dbReference type="PANTHER" id="PTHR40082:SF1">
    <property type="entry name" value="BLR5956 PROTEIN"/>
    <property type="match status" value="1"/>
</dbReference>
<dbReference type="PROSITE" id="PS51755">
    <property type="entry name" value="OMPR_PHOB"/>
    <property type="match status" value="1"/>
</dbReference>
<dbReference type="Gene3D" id="1.10.10.10">
    <property type="entry name" value="Winged helix-like DNA-binding domain superfamily/Winged helix DNA-binding domain"/>
    <property type="match status" value="1"/>
</dbReference>
<dbReference type="CDD" id="cd00383">
    <property type="entry name" value="trans_reg_C"/>
    <property type="match status" value="1"/>
</dbReference>
<sequence length="399" mass="41636">MTAVATGPGVDAAAARTGPAAGDPTADGPYAGAGRPLAGFRVGITSTRKVEELTALLERRGAEVESAPAMAIDPVPDDAALRAATRSCIDVPPDLFVATTGLGLRRWFEAAASWGMLDDLLAALAGAEVIARGPKSVGALRAHGLRERWSPPSECFDDVLAYLRGSTLTGRRIVVQEHGRSLSVAANALRRQGASVETVTVYRCAPDDDQAAMFRMVDLVADRRVDAVTFTSAPAVDILLDVAAASGRRGEVVEAFRDGVLAACVGPVTAAPFELYGVPVLQPGRARLAAMVRALEVELPSRRGGTGLDVRGHRLLLHGDSVCVDGAEVALSPAPLAVLRALAERPGHVVSRRELLGHLPSGHAGSEHAVEVAVGRLRAAVGPRLVQTVVKRGYRLPVT</sequence>
<dbReference type="PANTHER" id="PTHR40082">
    <property type="entry name" value="BLR5956 PROTEIN"/>
    <property type="match status" value="1"/>
</dbReference>
<dbReference type="SMART" id="SM00862">
    <property type="entry name" value="Trans_reg_C"/>
    <property type="match status" value="1"/>
</dbReference>
<accession>A0ABS7RJ36</accession>
<dbReference type="GO" id="GO:0004852">
    <property type="term" value="F:uroporphyrinogen-III synthase activity"/>
    <property type="evidence" value="ECO:0007669"/>
    <property type="project" value="UniProtKB-EC"/>
</dbReference>
<keyword evidence="1 2" id="KW-0238">DNA-binding</keyword>
<evidence type="ECO:0000313" key="6">
    <source>
        <dbReference type="Proteomes" id="UP000754710"/>
    </source>
</evidence>
<evidence type="ECO:0000259" key="4">
    <source>
        <dbReference type="PROSITE" id="PS51755"/>
    </source>
</evidence>
<organism evidence="5 6">
    <name type="scientific">Nocardioides jiangsuensis</name>
    <dbReference type="NCBI Taxonomy" id="2866161"/>
    <lineage>
        <taxon>Bacteria</taxon>
        <taxon>Bacillati</taxon>
        <taxon>Actinomycetota</taxon>
        <taxon>Actinomycetes</taxon>
        <taxon>Propionibacteriales</taxon>
        <taxon>Nocardioidaceae</taxon>
        <taxon>Nocardioides</taxon>
    </lineage>
</organism>
<feature type="region of interest" description="Disordered" evidence="3">
    <location>
        <begin position="1"/>
        <end position="29"/>
    </location>
</feature>
<dbReference type="InterPro" id="IPR003754">
    <property type="entry name" value="4pyrrol_synth_uPrphyn_synth"/>
</dbReference>
<dbReference type="InterPro" id="IPR036108">
    <property type="entry name" value="4pyrrol_syn_uPrphyn_synt_sf"/>
</dbReference>
<dbReference type="Proteomes" id="UP000754710">
    <property type="component" value="Unassembled WGS sequence"/>
</dbReference>
<dbReference type="RefSeq" id="WP_221024837.1">
    <property type="nucleotide sequence ID" value="NZ_JAIEZQ010000002.1"/>
</dbReference>
<feature type="domain" description="OmpR/PhoB-type" evidence="4">
    <location>
        <begin position="305"/>
        <end position="398"/>
    </location>
</feature>
<dbReference type="CDD" id="cd06578">
    <property type="entry name" value="HemD"/>
    <property type="match status" value="1"/>
</dbReference>
<feature type="compositionally biased region" description="Low complexity" evidence="3">
    <location>
        <begin position="11"/>
        <end position="26"/>
    </location>
</feature>
<keyword evidence="6" id="KW-1185">Reference proteome</keyword>
<evidence type="ECO:0000256" key="1">
    <source>
        <dbReference type="ARBA" id="ARBA00023125"/>
    </source>
</evidence>
<keyword evidence="5" id="KW-0456">Lyase</keyword>
<dbReference type="InterPro" id="IPR039793">
    <property type="entry name" value="UROS/Hem4"/>
</dbReference>
<protein>
    <submittedName>
        <fullName evidence="5">Uroporphyrinogen-III synthase</fullName>
        <ecNumber evidence="5">4.2.1.75</ecNumber>
    </submittedName>
</protein>
<dbReference type="InterPro" id="IPR001867">
    <property type="entry name" value="OmpR/PhoB-type_DNA-bd"/>
</dbReference>
<dbReference type="InterPro" id="IPR036388">
    <property type="entry name" value="WH-like_DNA-bd_sf"/>
</dbReference>
<evidence type="ECO:0000256" key="3">
    <source>
        <dbReference type="SAM" id="MobiDB-lite"/>
    </source>
</evidence>
<gene>
    <name evidence="5" type="ORF">K1X13_09390</name>
</gene>
<evidence type="ECO:0000313" key="5">
    <source>
        <dbReference type="EMBL" id="MBY9075031.1"/>
    </source>
</evidence>
<evidence type="ECO:0000256" key="2">
    <source>
        <dbReference type="PROSITE-ProRule" id="PRU01091"/>
    </source>
</evidence>
<reference evidence="5 6" key="1">
    <citation type="submission" date="2021-08" db="EMBL/GenBank/DDBJ databases">
        <title>Nocardioides bacterium WL0053 sp. nov., isolated from the sediment.</title>
        <authorList>
            <person name="Wang L."/>
            <person name="Zhang D."/>
            <person name="Zhang A."/>
        </authorList>
    </citation>
    <scope>NUCLEOTIDE SEQUENCE [LARGE SCALE GENOMIC DNA]</scope>
    <source>
        <strain evidence="5 6">WL0053</strain>
    </source>
</reference>
<dbReference type="EC" id="4.2.1.75" evidence="5"/>
<dbReference type="SUPFAM" id="SSF46894">
    <property type="entry name" value="C-terminal effector domain of the bipartite response regulators"/>
    <property type="match status" value="1"/>
</dbReference>
<dbReference type="Gene3D" id="3.40.50.10090">
    <property type="match status" value="2"/>
</dbReference>
<dbReference type="NCBIfam" id="NF005568">
    <property type="entry name" value="PRK07239.1"/>
    <property type="match status" value="1"/>
</dbReference>
<name>A0ABS7RJ36_9ACTN</name>
<dbReference type="InterPro" id="IPR016032">
    <property type="entry name" value="Sig_transdc_resp-reg_C-effctor"/>
</dbReference>
<proteinExistence type="predicted"/>